<keyword evidence="2" id="KW-1185">Reference proteome</keyword>
<dbReference type="Proteomes" id="UP000254771">
    <property type="component" value="Unassembled WGS sequence"/>
</dbReference>
<proteinExistence type="predicted"/>
<protein>
    <submittedName>
        <fullName evidence="1">Uncharacterized protein</fullName>
    </submittedName>
</protein>
<dbReference type="EMBL" id="QFXE01000017">
    <property type="protein sequence ID" value="RDH84141.1"/>
    <property type="molecule type" value="Genomic_DNA"/>
</dbReference>
<accession>A0A370DGY8</accession>
<name>A0A370DGY8_9GAMM</name>
<gene>
    <name evidence="1" type="ORF">DIZ78_12930</name>
</gene>
<comment type="caution">
    <text evidence="1">The sequence shown here is derived from an EMBL/GenBank/DDBJ whole genome shotgun (WGS) entry which is preliminary data.</text>
</comment>
<evidence type="ECO:0000313" key="1">
    <source>
        <dbReference type="EMBL" id="RDH84141.1"/>
    </source>
</evidence>
<evidence type="ECO:0000313" key="2">
    <source>
        <dbReference type="Proteomes" id="UP000254771"/>
    </source>
</evidence>
<organism evidence="1 2">
    <name type="scientific">endosymbiont of Escarpia spicata</name>
    <dbReference type="NCBI Taxonomy" id="2200908"/>
    <lineage>
        <taxon>Bacteria</taxon>
        <taxon>Pseudomonadati</taxon>
        <taxon>Pseudomonadota</taxon>
        <taxon>Gammaproteobacteria</taxon>
        <taxon>sulfur-oxidizing symbionts</taxon>
    </lineage>
</organism>
<dbReference type="AlphaFoldDB" id="A0A370DGY8"/>
<sequence length="100" mass="11841">MLSEISNGVEWSSEFTYFYRDSSHRAIAFDAGVFGQTQPDVQVNTYRVRARYRRNFYRPWLFYEVIPEVFWSKDDGGGSRDINTALFLRLEILFRQNDPG</sequence>
<reference evidence="1 2" key="1">
    <citation type="journal article" date="2018" name="ISME J.">
        <title>Endosymbiont genomes yield clues of tubeworm success.</title>
        <authorList>
            <person name="Li Y."/>
            <person name="Liles M.R."/>
            <person name="Halanych K.M."/>
        </authorList>
    </citation>
    <scope>NUCLEOTIDE SEQUENCE [LARGE SCALE GENOMIC DNA]</scope>
    <source>
        <strain evidence="1">A1462</strain>
    </source>
</reference>